<proteinExistence type="predicted"/>
<evidence type="ECO:0000313" key="2">
    <source>
        <dbReference type="EMBL" id="QAS51336.1"/>
    </source>
</evidence>
<evidence type="ECO:0000313" key="3">
    <source>
        <dbReference type="Proteomes" id="UP000287756"/>
    </source>
</evidence>
<feature type="transmembrane region" description="Helical" evidence="1">
    <location>
        <begin position="60"/>
        <end position="77"/>
    </location>
</feature>
<dbReference type="KEGG" id="hli:HLI_03460"/>
<dbReference type="RefSeq" id="WP_128523084.1">
    <property type="nucleotide sequence ID" value="NZ_CANLVY010000003.1"/>
</dbReference>
<organism evidence="2 3">
    <name type="scientific">Halobacillus litoralis</name>
    <dbReference type="NCBI Taxonomy" id="45668"/>
    <lineage>
        <taxon>Bacteria</taxon>
        <taxon>Bacillati</taxon>
        <taxon>Bacillota</taxon>
        <taxon>Bacilli</taxon>
        <taxon>Bacillales</taxon>
        <taxon>Bacillaceae</taxon>
        <taxon>Halobacillus</taxon>
    </lineage>
</organism>
<evidence type="ECO:0000256" key="1">
    <source>
        <dbReference type="SAM" id="Phobius"/>
    </source>
</evidence>
<dbReference type="Pfam" id="PF13129">
    <property type="entry name" value="DUF3953"/>
    <property type="match status" value="1"/>
</dbReference>
<feature type="transmembrane region" description="Helical" evidence="1">
    <location>
        <begin position="7"/>
        <end position="25"/>
    </location>
</feature>
<reference evidence="2 3" key="1">
    <citation type="submission" date="2018-01" db="EMBL/GenBank/DDBJ databases">
        <title>The whole genome sequencing and assembly of Halobacillus litoralis ERB031 strain.</title>
        <authorList>
            <person name="Lee S.-J."/>
            <person name="Park M.-K."/>
            <person name="Kim J.-Y."/>
            <person name="Lee Y.-J."/>
            <person name="Yi H."/>
            <person name="Bahn Y.-S."/>
            <person name="Kim J.F."/>
            <person name="Lee D.-W."/>
        </authorList>
    </citation>
    <scope>NUCLEOTIDE SEQUENCE [LARGE SCALE GENOMIC DNA]</scope>
    <source>
        <strain evidence="2 3">ERB 031</strain>
    </source>
</reference>
<dbReference type="Proteomes" id="UP000287756">
    <property type="component" value="Chromosome"/>
</dbReference>
<keyword evidence="1" id="KW-1133">Transmembrane helix</keyword>
<sequence>MSLLLNASRNILSVLILFIVAFGLITKNFLLMPLMMLFLGGLMLVMGVEQLQANKESMGYPFVFVSLLCFCASFQIFTMN</sequence>
<name>A0A410M9H7_9BACI</name>
<keyword evidence="1" id="KW-0472">Membrane</keyword>
<accession>A0A410M9H7</accession>
<protein>
    <recommendedName>
        <fullName evidence="4">DUF3953 domain-containing protein</fullName>
    </recommendedName>
</protein>
<dbReference type="InterPro" id="IPR025018">
    <property type="entry name" value="DUF3953"/>
</dbReference>
<dbReference type="AlphaFoldDB" id="A0A410M9H7"/>
<dbReference type="EMBL" id="CP026118">
    <property type="protein sequence ID" value="QAS51336.1"/>
    <property type="molecule type" value="Genomic_DNA"/>
</dbReference>
<gene>
    <name evidence="2" type="ORF">HLI_03460</name>
</gene>
<keyword evidence="1" id="KW-0812">Transmembrane</keyword>
<evidence type="ECO:0008006" key="4">
    <source>
        <dbReference type="Google" id="ProtNLM"/>
    </source>
</evidence>
<feature type="transmembrane region" description="Helical" evidence="1">
    <location>
        <begin position="31"/>
        <end position="48"/>
    </location>
</feature>